<dbReference type="EMBL" id="JAGTTL010000026">
    <property type="protein sequence ID" value="KAK6302069.1"/>
    <property type="molecule type" value="Genomic_DNA"/>
</dbReference>
<name>A0AAN8L5V1_9TELE</name>
<protein>
    <submittedName>
        <fullName evidence="1">Uncharacterized protein</fullName>
    </submittedName>
</protein>
<organism evidence="1 2">
    <name type="scientific">Coregonus suidteri</name>
    <dbReference type="NCBI Taxonomy" id="861788"/>
    <lineage>
        <taxon>Eukaryota</taxon>
        <taxon>Metazoa</taxon>
        <taxon>Chordata</taxon>
        <taxon>Craniata</taxon>
        <taxon>Vertebrata</taxon>
        <taxon>Euteleostomi</taxon>
        <taxon>Actinopterygii</taxon>
        <taxon>Neopterygii</taxon>
        <taxon>Teleostei</taxon>
        <taxon>Protacanthopterygii</taxon>
        <taxon>Salmoniformes</taxon>
        <taxon>Salmonidae</taxon>
        <taxon>Coregoninae</taxon>
        <taxon>Coregonus</taxon>
    </lineage>
</organism>
<proteinExistence type="predicted"/>
<sequence>MAGKSNPVPGPHLNGFPMPHYSYFFPHMLGGISPPAMPGLPPSGYSTPSPANGGVSKPYLLAQQRACWLVWKFWIRWHGCTLKRGTLRRAVAVFYNTLDLAAIDALVLFKQCNNNTMPRRDFIMSLAYGLRERHMRAKATAKIPREALREPNCTQLPVRRLCQVARCTKN</sequence>
<accession>A0AAN8L5V1</accession>
<comment type="caution">
    <text evidence="1">The sequence shown here is derived from an EMBL/GenBank/DDBJ whole genome shotgun (WGS) entry which is preliminary data.</text>
</comment>
<reference evidence="1 2" key="1">
    <citation type="submission" date="2021-04" db="EMBL/GenBank/DDBJ databases">
        <authorList>
            <person name="De Guttry C."/>
            <person name="Zahm M."/>
            <person name="Klopp C."/>
            <person name="Cabau C."/>
            <person name="Louis A."/>
            <person name="Berthelot C."/>
            <person name="Parey E."/>
            <person name="Roest Crollius H."/>
            <person name="Montfort J."/>
            <person name="Robinson-Rechavi M."/>
            <person name="Bucao C."/>
            <person name="Bouchez O."/>
            <person name="Gislard M."/>
            <person name="Lluch J."/>
            <person name="Milhes M."/>
            <person name="Lampietro C."/>
            <person name="Lopez Roques C."/>
            <person name="Donnadieu C."/>
            <person name="Braasch I."/>
            <person name="Desvignes T."/>
            <person name="Postlethwait J."/>
            <person name="Bobe J."/>
            <person name="Wedekind C."/>
            <person name="Guiguen Y."/>
        </authorList>
    </citation>
    <scope>NUCLEOTIDE SEQUENCE [LARGE SCALE GENOMIC DNA]</scope>
    <source>
        <strain evidence="1">Cs_M1</strain>
        <tissue evidence="1">Blood</tissue>
    </source>
</reference>
<gene>
    <name evidence="1" type="ORF">J4Q44_G00281220</name>
</gene>
<dbReference type="Proteomes" id="UP001356427">
    <property type="component" value="Unassembled WGS sequence"/>
</dbReference>
<evidence type="ECO:0000313" key="2">
    <source>
        <dbReference type="Proteomes" id="UP001356427"/>
    </source>
</evidence>
<keyword evidence="2" id="KW-1185">Reference proteome</keyword>
<dbReference type="AlphaFoldDB" id="A0AAN8L5V1"/>
<evidence type="ECO:0000313" key="1">
    <source>
        <dbReference type="EMBL" id="KAK6302069.1"/>
    </source>
</evidence>